<dbReference type="PROSITE" id="PS51762">
    <property type="entry name" value="GH16_2"/>
    <property type="match status" value="1"/>
</dbReference>
<reference evidence="4 5" key="1">
    <citation type="submission" date="2019-05" db="EMBL/GenBank/DDBJ databases">
        <title>Hymenobacter edaphi sp. nov., isolated from abandoned arsenic-contaminated farmland soil.</title>
        <authorList>
            <person name="Nie L."/>
        </authorList>
    </citation>
    <scope>NUCLEOTIDE SEQUENCE [LARGE SCALE GENOMIC DNA]</scope>
    <source>
        <strain evidence="4 5">1-3-3-8</strain>
    </source>
</reference>
<gene>
    <name evidence="4" type="ORF">FDY95_17585</name>
</gene>
<feature type="domain" description="GH16" evidence="3">
    <location>
        <begin position="103"/>
        <end position="352"/>
    </location>
</feature>
<dbReference type="Proteomes" id="UP000305517">
    <property type="component" value="Unassembled WGS sequence"/>
</dbReference>
<dbReference type="InterPro" id="IPR013320">
    <property type="entry name" value="ConA-like_dom_sf"/>
</dbReference>
<feature type="region of interest" description="Disordered" evidence="2">
    <location>
        <begin position="357"/>
        <end position="379"/>
    </location>
</feature>
<dbReference type="PANTHER" id="PTHR10963">
    <property type="entry name" value="GLYCOSYL HYDROLASE-RELATED"/>
    <property type="match status" value="1"/>
</dbReference>
<comment type="caution">
    <text evidence="4">The sequence shown here is derived from an EMBL/GenBank/DDBJ whole genome shotgun (WGS) entry which is preliminary data.</text>
</comment>
<dbReference type="EMBL" id="VAJM01000009">
    <property type="protein sequence ID" value="TLM90527.1"/>
    <property type="molecule type" value="Genomic_DNA"/>
</dbReference>
<feature type="compositionally biased region" description="Low complexity" evidence="2">
    <location>
        <begin position="369"/>
        <end position="379"/>
    </location>
</feature>
<protein>
    <submittedName>
        <fullName evidence="4">Glycosyl hydrolase family protein</fullName>
    </submittedName>
</protein>
<evidence type="ECO:0000313" key="5">
    <source>
        <dbReference type="Proteomes" id="UP000305517"/>
    </source>
</evidence>
<dbReference type="PANTHER" id="PTHR10963:SF60">
    <property type="entry name" value="GRAM-NEGATIVE BACTERIA-BINDING PROTEIN 1-RELATED"/>
    <property type="match status" value="1"/>
</dbReference>
<dbReference type="InterPro" id="IPR050546">
    <property type="entry name" value="Glycosyl_Hydrlase_16"/>
</dbReference>
<dbReference type="Pfam" id="PF00722">
    <property type="entry name" value="Glyco_hydro_16"/>
    <property type="match status" value="1"/>
</dbReference>
<proteinExistence type="inferred from homology"/>
<evidence type="ECO:0000256" key="1">
    <source>
        <dbReference type="ARBA" id="ARBA00006865"/>
    </source>
</evidence>
<evidence type="ECO:0000259" key="3">
    <source>
        <dbReference type="PROSITE" id="PS51762"/>
    </source>
</evidence>
<keyword evidence="4" id="KW-0378">Hydrolase</keyword>
<dbReference type="OrthoDB" id="874568at2"/>
<keyword evidence="5" id="KW-1185">Reference proteome</keyword>
<dbReference type="AlphaFoldDB" id="A0A5R8WME0"/>
<dbReference type="GO" id="GO:0005975">
    <property type="term" value="P:carbohydrate metabolic process"/>
    <property type="evidence" value="ECO:0007669"/>
    <property type="project" value="InterPro"/>
</dbReference>
<dbReference type="InterPro" id="IPR000757">
    <property type="entry name" value="Beta-glucanase-like"/>
</dbReference>
<dbReference type="Gene3D" id="2.60.120.200">
    <property type="match status" value="1"/>
</dbReference>
<organism evidence="4 5">
    <name type="scientific">Hymenobacter jeollabukensis</name>
    <dbReference type="NCBI Taxonomy" id="2025313"/>
    <lineage>
        <taxon>Bacteria</taxon>
        <taxon>Pseudomonadati</taxon>
        <taxon>Bacteroidota</taxon>
        <taxon>Cytophagia</taxon>
        <taxon>Cytophagales</taxon>
        <taxon>Hymenobacteraceae</taxon>
        <taxon>Hymenobacter</taxon>
    </lineage>
</organism>
<name>A0A5R8WME0_9BACT</name>
<sequence length="379" mass="43050">MRLSAAHMPCESFMPPNNRFLYIVAGLLCATSAPVGAQPTILPTLASQYRIVFAEDFRYSSVDSLLSPHLRKWAPEHTWGNANWIASTPCGNIGTDNVAYRREDIRLVPNPDDPRDQCVALDFNYHAEPLRQVTSARTGKVTTGEFYKTSGMLRALFRGDSLCTEEGFRYGIFEIRCRVPNISGLQAAFWLWSGNGACGPLPAGWTAGDSWEIDGFETINTNGRRDFFSTLQANALGGHRRRVGNYYFRSADEPAVRFHTYTLVWTPRTLAWYLDGKLYKRLRNPRNSDRNQVGIPDQEMGLLLSTHYQWDCKNNYHCPVLPDSVTRNDQQCPQPNDPFLVDYVRVYRPVALNSDGTWPLVDRPRQPRRLPAPAKEQAR</sequence>
<dbReference type="RefSeq" id="WP_138079794.1">
    <property type="nucleotide sequence ID" value="NZ_VAJM01000009.1"/>
</dbReference>
<dbReference type="GO" id="GO:0004553">
    <property type="term" value="F:hydrolase activity, hydrolyzing O-glycosyl compounds"/>
    <property type="evidence" value="ECO:0007669"/>
    <property type="project" value="InterPro"/>
</dbReference>
<comment type="similarity">
    <text evidence="1">Belongs to the glycosyl hydrolase 16 family.</text>
</comment>
<evidence type="ECO:0000256" key="2">
    <source>
        <dbReference type="SAM" id="MobiDB-lite"/>
    </source>
</evidence>
<dbReference type="SUPFAM" id="SSF49899">
    <property type="entry name" value="Concanavalin A-like lectins/glucanases"/>
    <property type="match status" value="1"/>
</dbReference>
<evidence type="ECO:0000313" key="4">
    <source>
        <dbReference type="EMBL" id="TLM90527.1"/>
    </source>
</evidence>
<accession>A0A5R8WME0</accession>